<name>A0A162F3B5_9BACI</name>
<keyword evidence="3" id="KW-0378">Hydrolase</keyword>
<evidence type="ECO:0000256" key="2">
    <source>
        <dbReference type="ARBA" id="ARBA00022649"/>
    </source>
</evidence>
<comment type="similarity">
    <text evidence="1 3">Belongs to the PemK/MazF family.</text>
</comment>
<dbReference type="GO" id="GO:0016075">
    <property type="term" value="P:rRNA catabolic process"/>
    <property type="evidence" value="ECO:0007669"/>
    <property type="project" value="TreeGrafter"/>
</dbReference>
<dbReference type="EC" id="3.1.-.-" evidence="3"/>
<reference evidence="4" key="1">
    <citation type="submission" date="2016-02" db="EMBL/GenBank/DDBJ databases">
        <title>Genome sequence of Bacillus trypoxylicola KCTC 13244(T).</title>
        <authorList>
            <person name="Jeong H."/>
            <person name="Park S.-H."/>
            <person name="Choi S.-K."/>
        </authorList>
    </citation>
    <scope>NUCLEOTIDE SEQUENCE [LARGE SCALE GENOMIC DNA]</scope>
    <source>
        <strain evidence="4">KCTC 13244</strain>
    </source>
</reference>
<dbReference type="STRING" id="519424.AZF04_14500"/>
<keyword evidence="3" id="KW-0540">Nuclease</keyword>
<comment type="caution">
    <text evidence="4">The sequence shown here is derived from an EMBL/GenBank/DDBJ whole genome shotgun (WGS) entry which is preliminary data.</text>
</comment>
<dbReference type="PANTHER" id="PTHR33988">
    <property type="entry name" value="ENDORIBONUCLEASE MAZF-RELATED"/>
    <property type="match status" value="1"/>
</dbReference>
<dbReference type="Proteomes" id="UP000075806">
    <property type="component" value="Unassembled WGS sequence"/>
</dbReference>
<evidence type="ECO:0000256" key="1">
    <source>
        <dbReference type="ARBA" id="ARBA00007521"/>
    </source>
</evidence>
<keyword evidence="2" id="KW-1277">Toxin-antitoxin system</keyword>
<evidence type="ECO:0000313" key="4">
    <source>
        <dbReference type="EMBL" id="KYG34398.1"/>
    </source>
</evidence>
<dbReference type="PANTHER" id="PTHR33988:SF2">
    <property type="entry name" value="ENDORIBONUCLEASE MAZF"/>
    <property type="match status" value="1"/>
</dbReference>
<dbReference type="PIRSF" id="PIRSF033490">
    <property type="entry name" value="MazF"/>
    <property type="match status" value="1"/>
</dbReference>
<comment type="function">
    <text evidence="3">Toxic component of a type II toxin-antitoxin (TA) system.</text>
</comment>
<dbReference type="GO" id="GO:0016787">
    <property type="term" value="F:hydrolase activity"/>
    <property type="evidence" value="ECO:0007669"/>
    <property type="project" value="UniProtKB-KW"/>
</dbReference>
<dbReference type="GO" id="GO:0006402">
    <property type="term" value="P:mRNA catabolic process"/>
    <property type="evidence" value="ECO:0007669"/>
    <property type="project" value="TreeGrafter"/>
</dbReference>
<dbReference type="EMBL" id="LTAO01000002">
    <property type="protein sequence ID" value="KYG34398.1"/>
    <property type="molecule type" value="Genomic_DNA"/>
</dbReference>
<dbReference type="GO" id="GO:0004521">
    <property type="term" value="F:RNA endonuclease activity"/>
    <property type="evidence" value="ECO:0007669"/>
    <property type="project" value="TreeGrafter"/>
</dbReference>
<evidence type="ECO:0000256" key="3">
    <source>
        <dbReference type="PIRNR" id="PIRNR033490"/>
    </source>
</evidence>
<keyword evidence="3" id="KW-0255">Endonuclease</keyword>
<dbReference type="RefSeq" id="WP_061947563.1">
    <property type="nucleotide sequence ID" value="NZ_LTAO01000002.1"/>
</dbReference>
<proteinExistence type="inferred from homology"/>
<dbReference type="OrthoDB" id="9808744at2"/>
<gene>
    <name evidence="4" type="ORF">AZF04_14500</name>
</gene>
<dbReference type="SUPFAM" id="SSF50118">
    <property type="entry name" value="Cell growth inhibitor/plasmid maintenance toxic component"/>
    <property type="match status" value="1"/>
</dbReference>
<dbReference type="GO" id="GO:0003677">
    <property type="term" value="F:DNA binding"/>
    <property type="evidence" value="ECO:0007669"/>
    <property type="project" value="InterPro"/>
</dbReference>
<organism evidence="4 5">
    <name type="scientific">Alkalihalobacillus trypoxylicola</name>
    <dbReference type="NCBI Taxonomy" id="519424"/>
    <lineage>
        <taxon>Bacteria</taxon>
        <taxon>Bacillati</taxon>
        <taxon>Bacillota</taxon>
        <taxon>Bacilli</taxon>
        <taxon>Bacillales</taxon>
        <taxon>Bacillaceae</taxon>
        <taxon>Alkalihalobacillus</taxon>
    </lineage>
</organism>
<sequence>MIVKRGDVYFADLSPVVGSEQGGVRPVLVIQNDIGNRFSPTVIVAAITAQIQKAKLPTHVEISAKRYGFDRDSVILLEQVRTIDKQRLTDKITHLDDDMMNRVNEALTISIGLIDF</sequence>
<accession>A0A162F3B5</accession>
<keyword evidence="5" id="KW-1185">Reference proteome</keyword>
<dbReference type="Pfam" id="PF02452">
    <property type="entry name" value="PemK_toxin"/>
    <property type="match status" value="1"/>
</dbReference>
<dbReference type="InterPro" id="IPR011067">
    <property type="entry name" value="Plasmid_toxin/cell-grow_inhib"/>
</dbReference>
<protein>
    <recommendedName>
        <fullName evidence="3">mRNA interferase</fullName>
        <ecNumber evidence="3">3.1.-.-</ecNumber>
    </recommendedName>
</protein>
<evidence type="ECO:0000313" key="5">
    <source>
        <dbReference type="Proteomes" id="UP000075806"/>
    </source>
</evidence>
<dbReference type="InterPro" id="IPR003477">
    <property type="entry name" value="PemK-like"/>
</dbReference>
<dbReference type="Gene3D" id="2.30.30.110">
    <property type="match status" value="1"/>
</dbReference>
<dbReference type="AlphaFoldDB" id="A0A162F3B5"/>